<feature type="region of interest" description="Disordered" evidence="1">
    <location>
        <begin position="89"/>
        <end position="118"/>
    </location>
</feature>
<name>A0ABQ9BRB7_9ROSI</name>
<evidence type="ECO:0000313" key="3">
    <source>
        <dbReference type="Proteomes" id="UP001141253"/>
    </source>
</evidence>
<organism evidence="2 3">
    <name type="scientific">Salix suchowensis</name>
    <dbReference type="NCBI Taxonomy" id="1278906"/>
    <lineage>
        <taxon>Eukaryota</taxon>
        <taxon>Viridiplantae</taxon>
        <taxon>Streptophyta</taxon>
        <taxon>Embryophyta</taxon>
        <taxon>Tracheophyta</taxon>
        <taxon>Spermatophyta</taxon>
        <taxon>Magnoliopsida</taxon>
        <taxon>eudicotyledons</taxon>
        <taxon>Gunneridae</taxon>
        <taxon>Pentapetalae</taxon>
        <taxon>rosids</taxon>
        <taxon>fabids</taxon>
        <taxon>Malpighiales</taxon>
        <taxon>Salicaceae</taxon>
        <taxon>Saliceae</taxon>
        <taxon>Salix</taxon>
    </lineage>
</organism>
<evidence type="ECO:0000256" key="1">
    <source>
        <dbReference type="SAM" id="MobiDB-lite"/>
    </source>
</evidence>
<dbReference type="Proteomes" id="UP001141253">
    <property type="component" value="Chromosome 3"/>
</dbReference>
<sequence>MAVCRSTTAISLSRNPNFSTTNPKPSLSYLSPSLCQTPFYSPLLQTPNLPIPTRPASLHPTRHCRRLRHANNYLHHLLSTVIAMLSETTSTPIRSSPPNTSPLSLPSRTNTKNSDPTL</sequence>
<comment type="caution">
    <text evidence="2">The sequence shown here is derived from an EMBL/GenBank/DDBJ whole genome shotgun (WGS) entry which is preliminary data.</text>
</comment>
<evidence type="ECO:0000313" key="2">
    <source>
        <dbReference type="EMBL" id="KAJ6388897.1"/>
    </source>
</evidence>
<accession>A0ABQ9BRB7</accession>
<reference evidence="2" key="1">
    <citation type="submission" date="2022-10" db="EMBL/GenBank/DDBJ databases">
        <authorList>
            <person name="Hyden B.L."/>
            <person name="Feng K."/>
            <person name="Yates T."/>
            <person name="Jawdy S."/>
            <person name="Smart L.B."/>
            <person name="Muchero W."/>
        </authorList>
    </citation>
    <scope>NUCLEOTIDE SEQUENCE</scope>
    <source>
        <tissue evidence="2">Shoot tip</tissue>
    </source>
</reference>
<dbReference type="EMBL" id="JAPFFI010000007">
    <property type="protein sequence ID" value="KAJ6388897.1"/>
    <property type="molecule type" value="Genomic_DNA"/>
</dbReference>
<feature type="compositionally biased region" description="Low complexity" evidence="1">
    <location>
        <begin position="94"/>
        <end position="109"/>
    </location>
</feature>
<gene>
    <name evidence="2" type="ORF">OIU77_027280</name>
</gene>
<keyword evidence="3" id="KW-1185">Reference proteome</keyword>
<proteinExistence type="predicted"/>
<protein>
    <submittedName>
        <fullName evidence="2">Uncharacterized protein</fullName>
    </submittedName>
</protein>
<reference evidence="2" key="2">
    <citation type="journal article" date="2023" name="Int. J. Mol. Sci.">
        <title>De Novo Assembly and Annotation of 11 Diverse Shrub Willow (Salix) Genomes Reveals Novel Gene Organization in Sex-Linked Regions.</title>
        <authorList>
            <person name="Hyden B."/>
            <person name="Feng K."/>
            <person name="Yates T.B."/>
            <person name="Jawdy S."/>
            <person name="Cereghino C."/>
            <person name="Smart L.B."/>
            <person name="Muchero W."/>
        </authorList>
    </citation>
    <scope>NUCLEOTIDE SEQUENCE</scope>
    <source>
        <tissue evidence="2">Shoot tip</tissue>
    </source>
</reference>